<feature type="compositionally biased region" description="Basic residues" evidence="1">
    <location>
        <begin position="449"/>
        <end position="461"/>
    </location>
</feature>
<sequence length="806" mass="94104">MNAVFFQNTQVKEKEIFQPRKDLLETILETPQHSKEEQRYVLMYAFWLIERLMSDPAHLESIMDLAIIFNSFLDVAFQPYIISNTYGQEQMIENKAVQYFGQEDSLKIISITPDQLASNKLFRSAQILENNNLTPRGRKKEQNIRVVKNLIQKENLLKLNSLLNYWDVISIVFGELDTCRFTSFSYAGAKDWNEKAIGWLLLLITQTSNILSVFETLYSLDFIEETLYNSNNSYISCCKQPILEIARIVNSIDLEISIRIVKDFNKYKIDSASQKESFNQNILQQEAILSSLGRDQESPDSPESCSTQEHHDSHSAGSNSNNIEEEKNGSNEHESKEVTSEQENHFKQNESSPEINLRKSHYQSESPLEENKQDDNCSLNSINRTRITIELSSEDEVNIQSLDQSSQINHEESPSQSFNFMPQCHADDDEIDRLKLKNYDSTQENSLVKHLKQRQRRHKNGNPKGSPTQYPTRVAAQEDFKLLTHTLSPMKKTRILKSQSKSRRSSRQNSRSNSRIATPIASKRPRRLTKTEKFYKNAMLDEIRTYIFSLYRYKSFQKSHQKRIKEKAGVKSFKKILKNDQCAECLKKLEVKKDFLANVNPYTWFTKKDHSTCHLCHNLICKDCLSERRAVVPVYLYLQGDIKPKEVCKRGYKFLEQFKYIKITSKDAKFMKNRQLKNFMAARDQLNRLFDLLSEYCFEEFLSEVDEYKNLILKNCYLTNYQVRLLSSGKLTPVIKSTILKIQSHIPECKNCFQRPKKCPFCEDETKLIKTYDLKNSKLCFSCQNVFHPDCIKQHEAMCNINISQY</sequence>
<feature type="region of interest" description="Disordered" evidence="1">
    <location>
        <begin position="292"/>
        <end position="379"/>
    </location>
</feature>
<evidence type="ECO:0000259" key="2">
    <source>
        <dbReference type="PROSITE" id="PS50081"/>
    </source>
</evidence>
<feature type="compositionally biased region" description="Basic residues" evidence="1">
    <location>
        <begin position="491"/>
        <end position="506"/>
    </location>
</feature>
<dbReference type="AlphaFoldDB" id="A0AAD1Y971"/>
<feature type="compositionally biased region" description="Basic and acidic residues" evidence="1">
    <location>
        <begin position="324"/>
        <end position="348"/>
    </location>
</feature>
<evidence type="ECO:0000313" key="4">
    <source>
        <dbReference type="Proteomes" id="UP001295684"/>
    </source>
</evidence>
<dbReference type="InterPro" id="IPR025258">
    <property type="entry name" value="RH_dom"/>
</dbReference>
<protein>
    <recommendedName>
        <fullName evidence="2">Phorbol-ester/DAG-type domain-containing protein</fullName>
    </recommendedName>
</protein>
<accession>A0AAD1Y971</accession>
<evidence type="ECO:0000256" key="1">
    <source>
        <dbReference type="SAM" id="MobiDB-lite"/>
    </source>
</evidence>
<proteinExistence type="predicted"/>
<feature type="domain" description="Phorbol-ester/DAG-type" evidence="2">
    <location>
        <begin position="744"/>
        <end position="799"/>
    </location>
</feature>
<dbReference type="PROSITE" id="PS50081">
    <property type="entry name" value="ZF_DAG_PE_2"/>
    <property type="match status" value="1"/>
</dbReference>
<gene>
    <name evidence="3" type="ORF">ECRASSUSDP1_LOCUS27969</name>
</gene>
<evidence type="ECO:0000313" key="3">
    <source>
        <dbReference type="EMBL" id="CAI2386356.1"/>
    </source>
</evidence>
<organism evidence="3 4">
    <name type="scientific">Euplotes crassus</name>
    <dbReference type="NCBI Taxonomy" id="5936"/>
    <lineage>
        <taxon>Eukaryota</taxon>
        <taxon>Sar</taxon>
        <taxon>Alveolata</taxon>
        <taxon>Ciliophora</taxon>
        <taxon>Intramacronucleata</taxon>
        <taxon>Spirotrichea</taxon>
        <taxon>Hypotrichia</taxon>
        <taxon>Euplotida</taxon>
        <taxon>Euplotidae</taxon>
        <taxon>Moneuplotes</taxon>
    </lineage>
</organism>
<comment type="caution">
    <text evidence="3">The sequence shown here is derived from an EMBL/GenBank/DDBJ whole genome shotgun (WGS) entry which is preliminary data.</text>
</comment>
<dbReference type="InterPro" id="IPR002219">
    <property type="entry name" value="PKC_DAG/PE"/>
</dbReference>
<keyword evidence="4" id="KW-1185">Reference proteome</keyword>
<dbReference type="Pfam" id="PF13901">
    <property type="entry name" value="RH_dom"/>
    <property type="match status" value="1"/>
</dbReference>
<name>A0AAD1Y971_EUPCR</name>
<feature type="region of interest" description="Disordered" evidence="1">
    <location>
        <begin position="438"/>
        <end position="472"/>
    </location>
</feature>
<dbReference type="Proteomes" id="UP001295684">
    <property type="component" value="Unassembled WGS sequence"/>
</dbReference>
<dbReference type="EMBL" id="CAMPGE010028857">
    <property type="protein sequence ID" value="CAI2386356.1"/>
    <property type="molecule type" value="Genomic_DNA"/>
</dbReference>
<reference evidence="3" key="1">
    <citation type="submission" date="2023-07" db="EMBL/GenBank/DDBJ databases">
        <authorList>
            <consortium name="AG Swart"/>
            <person name="Singh M."/>
            <person name="Singh A."/>
            <person name="Seah K."/>
            <person name="Emmerich C."/>
        </authorList>
    </citation>
    <scope>NUCLEOTIDE SEQUENCE</scope>
    <source>
        <strain evidence="3">DP1</strain>
    </source>
</reference>
<feature type="region of interest" description="Disordered" evidence="1">
    <location>
        <begin position="491"/>
        <end position="523"/>
    </location>
</feature>